<comment type="caution">
    <text evidence="1">The sequence shown here is derived from an EMBL/GenBank/DDBJ whole genome shotgun (WGS) entry which is preliminary data.</text>
</comment>
<proteinExistence type="predicted"/>
<sequence>MRAIQQPFAFVGSQTLSLIDRDAAATCPTFCRFARFAFSVKRLGNGRTAFFSTSRSG</sequence>
<dbReference type="Proteomes" id="UP000019194">
    <property type="component" value="Unassembled WGS sequence"/>
</dbReference>
<dbReference type="EMBL" id="CBWP010000059">
    <property type="protein sequence ID" value="CDL39500.1"/>
    <property type="molecule type" value="Genomic_DNA"/>
</dbReference>
<dbReference type="AlphaFoldDB" id="A0A7G2IR98"/>
<evidence type="ECO:0000313" key="2">
    <source>
        <dbReference type="Proteomes" id="UP000019194"/>
    </source>
</evidence>
<accession>A0A7G2IR98</accession>
<reference evidence="1 2" key="1">
    <citation type="submission" date="2013-10" db="EMBL/GenBank/DDBJ databases">
        <title>Antibiotic resistance diversity of beta-lactamase producers in the General Hospital Vienna.</title>
        <authorList>
            <person name="Barisic I."/>
            <person name="Mitteregger D."/>
            <person name="Hirschl A.M."/>
            <person name="Noehammer C."/>
            <person name="Wiesinger-Mayr H."/>
        </authorList>
    </citation>
    <scope>NUCLEOTIDE SEQUENCE [LARGE SCALE GENOMIC DNA]</scope>
    <source>
        <strain evidence="1 2">ISC11</strain>
    </source>
</reference>
<name>A0A7G2IR98_CITFR</name>
<organism evidence="1 2">
    <name type="scientific">Citrobacter freundii</name>
    <dbReference type="NCBI Taxonomy" id="546"/>
    <lineage>
        <taxon>Bacteria</taxon>
        <taxon>Pseudomonadati</taxon>
        <taxon>Pseudomonadota</taxon>
        <taxon>Gammaproteobacteria</taxon>
        <taxon>Enterobacterales</taxon>
        <taxon>Enterobacteriaceae</taxon>
        <taxon>Citrobacter</taxon>
        <taxon>Citrobacter freundii complex</taxon>
    </lineage>
</organism>
<evidence type="ECO:0000313" key="1">
    <source>
        <dbReference type="EMBL" id="CDL39500.1"/>
    </source>
</evidence>
<protein>
    <submittedName>
        <fullName evidence="1">Uncharacterized protein</fullName>
    </submittedName>
</protein>